<dbReference type="STRING" id="335284.Pcryo_1832"/>
<dbReference type="EMBL" id="CP000323">
    <property type="protein sequence ID" value="ABE75609.1"/>
    <property type="molecule type" value="Genomic_DNA"/>
</dbReference>
<dbReference type="AlphaFoldDB" id="Q1Q9P4"/>
<feature type="domain" description="Spore coat protein U/FanG" evidence="2">
    <location>
        <begin position="185"/>
        <end position="322"/>
    </location>
</feature>
<organism evidence="3 4">
    <name type="scientific">Psychrobacter cryohalolentis (strain ATCC BAA-1226 / DSM 17306 / VKM B-2378 / K5)</name>
    <dbReference type="NCBI Taxonomy" id="335284"/>
    <lineage>
        <taxon>Bacteria</taxon>
        <taxon>Pseudomonadati</taxon>
        <taxon>Pseudomonadota</taxon>
        <taxon>Gammaproteobacteria</taxon>
        <taxon>Moraxellales</taxon>
        <taxon>Moraxellaceae</taxon>
        <taxon>Psychrobacter</taxon>
    </lineage>
</organism>
<dbReference type="Pfam" id="PF05229">
    <property type="entry name" value="SCPU"/>
    <property type="match status" value="2"/>
</dbReference>
<dbReference type="Proteomes" id="UP000002425">
    <property type="component" value="Chromosome"/>
</dbReference>
<accession>Q1Q9P4</accession>
<dbReference type="InterPro" id="IPR007893">
    <property type="entry name" value="Spore_coat_U/FanG"/>
</dbReference>
<evidence type="ECO:0000313" key="3">
    <source>
        <dbReference type="EMBL" id="ABE75609.1"/>
    </source>
</evidence>
<dbReference type="PANTHER" id="PTHR37089">
    <property type="entry name" value="PROTEIN U-RELATED"/>
    <property type="match status" value="1"/>
</dbReference>
<dbReference type="RefSeq" id="WP_011514152.1">
    <property type="nucleotide sequence ID" value="NC_007969.1"/>
</dbReference>
<keyword evidence="4" id="KW-1185">Reference proteome</keyword>
<proteinExistence type="predicted"/>
<dbReference type="eggNOG" id="COG5430">
    <property type="taxonomic scope" value="Bacteria"/>
</dbReference>
<evidence type="ECO:0000259" key="2">
    <source>
        <dbReference type="Pfam" id="PF05229"/>
    </source>
</evidence>
<name>Q1Q9P4_PSYCK</name>
<reference evidence="3" key="1">
    <citation type="submission" date="2006-03" db="EMBL/GenBank/DDBJ databases">
        <title>Complete sequence of chromosome of Psychrobacter cryohalolentis K5.</title>
        <authorList>
            <consortium name="US DOE Joint Genome Institute"/>
            <person name="Copeland A."/>
            <person name="Lucas S."/>
            <person name="Lapidus A."/>
            <person name="Barry K."/>
            <person name="Detter J.C."/>
            <person name="Glavina del Rio T."/>
            <person name="Hammon N."/>
            <person name="Israni S."/>
            <person name="Dalin E."/>
            <person name="Tice H."/>
            <person name="Pitluck S."/>
            <person name="Brettin T."/>
            <person name="Bruce D."/>
            <person name="Han C."/>
            <person name="Tapia R."/>
            <person name="Sims D.R."/>
            <person name="Gilna P."/>
            <person name="Schmutz J."/>
            <person name="Larimer F."/>
            <person name="Land M."/>
            <person name="Hauser L."/>
            <person name="Kyrpides N."/>
            <person name="Kim E."/>
            <person name="Richardson P."/>
        </authorList>
    </citation>
    <scope>NUCLEOTIDE SEQUENCE</scope>
    <source>
        <strain evidence="3">K5</strain>
    </source>
</reference>
<gene>
    <name evidence="3" type="ordered locus">Pcryo_1832</name>
</gene>
<evidence type="ECO:0000256" key="1">
    <source>
        <dbReference type="SAM" id="SignalP"/>
    </source>
</evidence>
<dbReference type="InterPro" id="IPR053167">
    <property type="entry name" value="Spore_coat_component"/>
</dbReference>
<dbReference type="SMART" id="SM00972">
    <property type="entry name" value="SCPU"/>
    <property type="match status" value="2"/>
</dbReference>
<dbReference type="HOGENOM" id="CLU_846972_0_0_6"/>
<keyword evidence="1" id="KW-0732">Signal</keyword>
<evidence type="ECO:0000313" key="4">
    <source>
        <dbReference type="Proteomes" id="UP000002425"/>
    </source>
</evidence>
<dbReference type="KEGG" id="pcr:Pcryo_1832"/>
<feature type="domain" description="Spore coat protein U/FanG" evidence="2">
    <location>
        <begin position="23"/>
        <end position="153"/>
    </location>
</feature>
<sequence length="325" mass="33931">MLRLQSYHLLIILVVGLFLANPITANAAISCTQASNTISNLNFGPVNPFSSTTSTSATINYECRGSEGRASTARICYTFGPLNTDDHKLLGPNNTTLAFDLFSSSSHGAPISKANPLQLTLSSDGSSTLIKGNITVYAQTLAGQTQLVSGDYTLNNQIYMTVNSVDSSSAPNDCLAVTDTSTYAFTYTSQASVDAHCAVTTAGVLDLGRVSASTVPTIGSASNLINVTCTNTTFYNIGLAPSNKDINGQGVMTGTNAEPTLPYQLQSDASGTEWGNNGNTYAALTNGVTGTGDGAAKAHTVYVTVPNTDVTPNTYSDRVTVTVYY</sequence>
<feature type="chain" id="PRO_5004195891" description="Spore coat protein U/FanG domain-containing protein" evidence="1">
    <location>
        <begin position="28"/>
        <end position="325"/>
    </location>
</feature>
<dbReference type="PROSITE" id="PS51257">
    <property type="entry name" value="PROKAR_LIPOPROTEIN"/>
    <property type="match status" value="1"/>
</dbReference>
<protein>
    <recommendedName>
        <fullName evidence="2">Spore coat protein U/FanG domain-containing protein</fullName>
    </recommendedName>
</protein>
<feature type="signal peptide" evidence="1">
    <location>
        <begin position="1"/>
        <end position="27"/>
    </location>
</feature>